<feature type="domain" description="SCA7" evidence="3">
    <location>
        <begin position="258"/>
        <end position="324"/>
    </location>
</feature>
<proteinExistence type="predicted"/>
<evidence type="ECO:0000259" key="3">
    <source>
        <dbReference type="PROSITE" id="PS51505"/>
    </source>
</evidence>
<dbReference type="SMART" id="SM01190">
    <property type="entry name" value="EMP24_GP25L"/>
    <property type="match status" value="1"/>
</dbReference>
<dbReference type="GO" id="GO:0005634">
    <property type="term" value="C:nucleus"/>
    <property type="evidence" value="ECO:0007669"/>
    <property type="project" value="InterPro"/>
</dbReference>
<keyword evidence="1" id="KW-0175">Coiled coil</keyword>
<dbReference type="InterPro" id="IPR009038">
    <property type="entry name" value="GOLD_dom"/>
</dbReference>
<dbReference type="PRINTS" id="PR01443">
    <property type="entry name" value="TFIID30KDSUB"/>
</dbReference>
<feature type="region of interest" description="Disordered" evidence="2">
    <location>
        <begin position="216"/>
        <end position="263"/>
    </location>
</feature>
<dbReference type="EMBL" id="NHYE01005652">
    <property type="protein sequence ID" value="PPQ65480.1"/>
    <property type="molecule type" value="Genomic_DNA"/>
</dbReference>
<evidence type="ECO:0000256" key="1">
    <source>
        <dbReference type="SAM" id="Coils"/>
    </source>
</evidence>
<accession>A0A409VGW7</accession>
<dbReference type="CDD" id="cd07982">
    <property type="entry name" value="HFD_TAF10"/>
    <property type="match status" value="1"/>
</dbReference>
<dbReference type="PROSITE" id="PS51505">
    <property type="entry name" value="SCA7"/>
    <property type="match status" value="1"/>
</dbReference>
<dbReference type="Pfam" id="PF03540">
    <property type="entry name" value="TAF10"/>
    <property type="match status" value="1"/>
</dbReference>
<name>A0A409VGW7_9AGAR</name>
<dbReference type="AlphaFoldDB" id="A0A409VGW7"/>
<dbReference type="STRING" id="231916.A0A409VGW7"/>
<feature type="coiled-coil region" evidence="1">
    <location>
        <begin position="464"/>
        <end position="491"/>
    </location>
</feature>
<dbReference type="GO" id="GO:0031048">
    <property type="term" value="P:regulatory ncRNA-mediated heterochromatin formation"/>
    <property type="evidence" value="ECO:0007669"/>
    <property type="project" value="TreeGrafter"/>
</dbReference>
<feature type="compositionally biased region" description="Low complexity" evidence="2">
    <location>
        <begin position="1"/>
        <end position="36"/>
    </location>
</feature>
<dbReference type="GO" id="GO:0006352">
    <property type="term" value="P:DNA-templated transcription initiation"/>
    <property type="evidence" value="ECO:0007669"/>
    <property type="project" value="InterPro"/>
</dbReference>
<dbReference type="Proteomes" id="UP000284706">
    <property type="component" value="Unassembled WGS sequence"/>
</dbReference>
<dbReference type="GO" id="GO:0000124">
    <property type="term" value="C:SAGA complex"/>
    <property type="evidence" value="ECO:0007669"/>
    <property type="project" value="InterPro"/>
</dbReference>
<feature type="region of interest" description="Disordered" evidence="2">
    <location>
        <begin position="1"/>
        <end position="46"/>
    </location>
</feature>
<dbReference type="InterPro" id="IPR013243">
    <property type="entry name" value="SCA7_dom"/>
</dbReference>
<dbReference type="Pfam" id="PF01105">
    <property type="entry name" value="EMP24_GP25L"/>
    <property type="match status" value="1"/>
</dbReference>
<feature type="compositionally biased region" description="Basic residues" evidence="2">
    <location>
        <begin position="248"/>
        <end position="261"/>
    </location>
</feature>
<reference evidence="4 5" key="1">
    <citation type="journal article" date="2018" name="Evol. Lett.">
        <title>Horizontal gene cluster transfer increased hallucinogenic mushroom diversity.</title>
        <authorList>
            <person name="Reynolds H.T."/>
            <person name="Vijayakumar V."/>
            <person name="Gluck-Thaler E."/>
            <person name="Korotkin H.B."/>
            <person name="Matheny P.B."/>
            <person name="Slot J.C."/>
        </authorList>
    </citation>
    <scope>NUCLEOTIDE SEQUENCE [LARGE SCALE GENOMIC DNA]</scope>
    <source>
        <strain evidence="4 5">SRW20</strain>
    </source>
</reference>
<dbReference type="OrthoDB" id="154356at2759"/>
<feature type="compositionally biased region" description="Basic and acidic residues" evidence="2">
    <location>
        <begin position="324"/>
        <end position="347"/>
    </location>
</feature>
<gene>
    <name evidence="4" type="ORF">CVT26_000120</name>
</gene>
<dbReference type="Gene3D" id="6.10.140.1270">
    <property type="match status" value="1"/>
</dbReference>
<dbReference type="InterPro" id="IPR037804">
    <property type="entry name" value="SGF73"/>
</dbReference>
<evidence type="ECO:0000256" key="2">
    <source>
        <dbReference type="SAM" id="MobiDB-lite"/>
    </source>
</evidence>
<dbReference type="PANTHER" id="PTHR47805">
    <property type="entry name" value="SAGA-ASSOCIATED FACTOR 73"/>
    <property type="match status" value="1"/>
</dbReference>
<sequence length="538" mass="59173">MSTSNPQPASSADSQSQPNGGAATASGSSATQPAPTQSRQAAEEARKDRTLAEFMLMLDEYEPLTKIPNEVTDYYLQRVGFDCQDVRLKRLISLAAQKFVSDIAADAYQHARIRTNATGGRARVNQPLTGPGSLKLKPSPPPQSPFSWDISSPSPVSEAPSPPTSWLSARDMKLFGARPLSSTSDIGLVRCNDCGKPILRSFVTEHADNCAAIRAGGKKGAKGKPFDDPKKDPKKRKASPSPDEPAKKKVKPAPKVTKGRLKGPVDLDRHCGVINDKGVPCSRSLTCKSHSMGAKRGVLGRSRNYDELLLDWQRAHNPNFVEPVKRETKAEKKEKREKEKLEKKRLAGENAAAVGLDPASVSKKPSAGSNSKKMGKKAAAAAAAQQRLADEMREDVSEDLDDLDSEVEMEELIKSVRTAKENGVIGVPLAVPCDAGTCHTHIRLYLDIVVGSTKPDVEHDRSHVSELASKVRDLNQKLEDIRREQQYQREREEDYRNLSEATNARAVWYSIAQITVLLATCAWQLRHLKRFFEDRKTR</sequence>
<organism evidence="4 5">
    <name type="scientific">Gymnopilus dilepis</name>
    <dbReference type="NCBI Taxonomy" id="231916"/>
    <lineage>
        <taxon>Eukaryota</taxon>
        <taxon>Fungi</taxon>
        <taxon>Dikarya</taxon>
        <taxon>Basidiomycota</taxon>
        <taxon>Agaricomycotina</taxon>
        <taxon>Agaricomycetes</taxon>
        <taxon>Agaricomycetidae</taxon>
        <taxon>Agaricales</taxon>
        <taxon>Agaricineae</taxon>
        <taxon>Hymenogastraceae</taxon>
        <taxon>Gymnopilus</taxon>
    </lineage>
</organism>
<evidence type="ECO:0000313" key="5">
    <source>
        <dbReference type="Proteomes" id="UP000284706"/>
    </source>
</evidence>
<feature type="region of interest" description="Disordered" evidence="2">
    <location>
        <begin position="324"/>
        <end position="385"/>
    </location>
</feature>
<comment type="caution">
    <text evidence="4">The sequence shown here is derived from an EMBL/GenBank/DDBJ whole genome shotgun (WGS) entry which is preliminary data.</text>
</comment>
<dbReference type="InterPro" id="IPR003923">
    <property type="entry name" value="TAF10"/>
</dbReference>
<feature type="region of interest" description="Disordered" evidence="2">
    <location>
        <begin position="118"/>
        <end position="164"/>
    </location>
</feature>
<dbReference type="PANTHER" id="PTHR47805:SF1">
    <property type="entry name" value="SAGA-ASSOCIATED FACTOR 73"/>
    <property type="match status" value="1"/>
</dbReference>
<dbReference type="GO" id="GO:0006357">
    <property type="term" value="P:regulation of transcription by RNA polymerase II"/>
    <property type="evidence" value="ECO:0007669"/>
    <property type="project" value="TreeGrafter"/>
</dbReference>
<dbReference type="Pfam" id="PF08313">
    <property type="entry name" value="SCA7"/>
    <property type="match status" value="1"/>
</dbReference>
<dbReference type="InParanoid" id="A0A409VGW7"/>
<protein>
    <recommendedName>
        <fullName evidence="3">SCA7 domain-containing protein</fullName>
    </recommendedName>
</protein>
<evidence type="ECO:0000313" key="4">
    <source>
        <dbReference type="EMBL" id="PPQ65480.1"/>
    </source>
</evidence>
<keyword evidence="5" id="KW-1185">Reference proteome</keyword>
<dbReference type="GO" id="GO:1904802">
    <property type="term" value="P:RITS complex assembly"/>
    <property type="evidence" value="ECO:0007669"/>
    <property type="project" value="TreeGrafter"/>
</dbReference>